<organism evidence="1 2">
    <name type="scientific">Domibacillus enclensis</name>
    <dbReference type="NCBI Taxonomy" id="1017273"/>
    <lineage>
        <taxon>Bacteria</taxon>
        <taxon>Bacillati</taxon>
        <taxon>Bacillota</taxon>
        <taxon>Bacilli</taxon>
        <taxon>Bacillales</taxon>
        <taxon>Bacillaceae</taxon>
        <taxon>Domibacillus</taxon>
    </lineage>
</organism>
<dbReference type="AlphaFoldDB" id="A0A1N6XYB3"/>
<dbReference type="STRING" id="1017273.SAMN05443094_10589"/>
<dbReference type="RefSeq" id="WP_156149402.1">
    <property type="nucleotide sequence ID" value="NZ_FTLX01000005.1"/>
</dbReference>
<dbReference type="Proteomes" id="UP000186385">
    <property type="component" value="Unassembled WGS sequence"/>
</dbReference>
<name>A0A1N6XYB3_9BACI</name>
<proteinExistence type="predicted"/>
<evidence type="ECO:0000313" key="1">
    <source>
        <dbReference type="EMBL" id="SIR07243.1"/>
    </source>
</evidence>
<gene>
    <name evidence="1" type="ORF">SAMN05443094_10589</name>
</gene>
<dbReference type="EMBL" id="FTLX01000005">
    <property type="protein sequence ID" value="SIR07243.1"/>
    <property type="molecule type" value="Genomic_DNA"/>
</dbReference>
<reference evidence="1 2" key="1">
    <citation type="submission" date="2017-01" db="EMBL/GenBank/DDBJ databases">
        <authorList>
            <person name="Mah S.A."/>
            <person name="Swanson W.J."/>
            <person name="Moy G.W."/>
            <person name="Vacquier V.D."/>
        </authorList>
    </citation>
    <scope>NUCLEOTIDE SEQUENCE [LARGE SCALE GENOMIC DNA]</scope>
    <source>
        <strain evidence="1 2">NIO-1016</strain>
    </source>
</reference>
<evidence type="ECO:0000313" key="2">
    <source>
        <dbReference type="Proteomes" id="UP000186385"/>
    </source>
</evidence>
<protein>
    <submittedName>
        <fullName evidence="1">Uncharacterized protein</fullName>
    </submittedName>
</protein>
<sequence>MLVDRIIRQIDRNPMADDRKTMNPVIALSNPVHFSLFPVISRSKYIINSKATFTW</sequence>
<accession>A0A1N6XYB3</accession>